<evidence type="ECO:0000313" key="1">
    <source>
        <dbReference type="EMBL" id="BDR92837.1"/>
    </source>
</evidence>
<dbReference type="Proteomes" id="UP000657075">
    <property type="component" value="Unassembled WGS sequence"/>
</dbReference>
<protein>
    <submittedName>
        <fullName evidence="2">Uncharacterized protein</fullName>
    </submittedName>
</protein>
<evidence type="ECO:0000313" key="3">
    <source>
        <dbReference type="Proteomes" id="UP000657075"/>
    </source>
</evidence>
<dbReference type="Proteomes" id="UP001060771">
    <property type="component" value="Chromosome"/>
</dbReference>
<dbReference type="OrthoDB" id="5781at2157"/>
<dbReference type="EMBL" id="AP026830">
    <property type="protein sequence ID" value="BDR92837.1"/>
    <property type="molecule type" value="Genomic_DNA"/>
</dbReference>
<name>A0A830EGX2_9CREN</name>
<dbReference type="EMBL" id="BMNM01000008">
    <property type="protein sequence ID" value="GGI81774.1"/>
    <property type="molecule type" value="Genomic_DNA"/>
</dbReference>
<dbReference type="GeneID" id="76207469"/>
<reference evidence="2" key="2">
    <citation type="submission" date="2020-09" db="EMBL/GenBank/DDBJ databases">
        <authorList>
            <person name="Sun Q."/>
            <person name="Ohkuma M."/>
        </authorList>
    </citation>
    <scope>NUCLEOTIDE SEQUENCE</scope>
    <source>
        <strain evidence="2">JCM 11219</strain>
    </source>
</reference>
<evidence type="ECO:0000313" key="2">
    <source>
        <dbReference type="EMBL" id="GGI81774.1"/>
    </source>
</evidence>
<sequence>MPSIVYDMHRLVRDEEDNKVYTYDQNGNRLGVISLEGVERLRKV</sequence>
<reference evidence="2" key="1">
    <citation type="journal article" date="2014" name="Int. J. Syst. Evol. Microbiol.">
        <title>Complete genome sequence of Corynebacterium casei LMG S-19264T (=DSM 44701T), isolated from a smear-ripened cheese.</title>
        <authorList>
            <consortium name="US DOE Joint Genome Institute (JGI-PGF)"/>
            <person name="Walter F."/>
            <person name="Albersmeier A."/>
            <person name="Kalinowski J."/>
            <person name="Ruckert C."/>
        </authorList>
    </citation>
    <scope>NUCLEOTIDE SEQUENCE</scope>
    <source>
        <strain evidence="2">JCM 11219</strain>
    </source>
</reference>
<accession>A0A830EGX2</accession>
<reference evidence="1" key="4">
    <citation type="journal article" date="2023" name="Microbiol. Resour. Announc.">
        <title>Complete Genome Sequence of Vulcanisaeta souniana Strain IC-059, a Hyperthermophilic Archaeon Isolated from Hot Spring Water in Japan.</title>
        <authorList>
            <person name="Kato S."/>
            <person name="Itoh T."/>
            <person name="Wu L."/>
            <person name="Ma J."/>
            <person name="Ohkuma M."/>
        </authorList>
    </citation>
    <scope>NUCLEOTIDE SEQUENCE</scope>
    <source>
        <strain evidence="1">JCM 11219</strain>
    </source>
</reference>
<reference evidence="4" key="3">
    <citation type="submission" date="2022-09" db="EMBL/GenBank/DDBJ databases">
        <title>Complete genome sequence of Vulcanisaeta souniana.</title>
        <authorList>
            <person name="Kato S."/>
            <person name="Itoh T."/>
            <person name="Ohkuma M."/>
        </authorList>
    </citation>
    <scope>NUCLEOTIDE SEQUENCE [LARGE SCALE GENOMIC DNA]</scope>
    <source>
        <strain evidence="4">JCM 11219</strain>
    </source>
</reference>
<organism evidence="2 3">
    <name type="scientific">Vulcanisaeta souniana JCM 11219</name>
    <dbReference type="NCBI Taxonomy" id="1293586"/>
    <lineage>
        <taxon>Archaea</taxon>
        <taxon>Thermoproteota</taxon>
        <taxon>Thermoprotei</taxon>
        <taxon>Thermoproteales</taxon>
        <taxon>Thermoproteaceae</taxon>
        <taxon>Vulcanisaeta</taxon>
    </lineage>
</organism>
<keyword evidence="4" id="KW-1185">Reference proteome</keyword>
<gene>
    <name evidence="2" type="ORF">GCM10007112_18100</name>
    <name evidence="1" type="ORF">Vsou_19300</name>
</gene>
<dbReference type="RefSeq" id="WP_013336333.1">
    <property type="nucleotide sequence ID" value="NZ_AP026830.1"/>
</dbReference>
<dbReference type="AlphaFoldDB" id="A0A830EGX2"/>
<evidence type="ECO:0000313" key="4">
    <source>
        <dbReference type="Proteomes" id="UP001060771"/>
    </source>
</evidence>
<proteinExistence type="predicted"/>